<comment type="subunit">
    <text evidence="9">Homodimer.</text>
</comment>
<feature type="binding site" evidence="9">
    <location>
        <position position="111"/>
    </location>
    <ligand>
        <name>Mg(2+)</name>
        <dbReference type="ChEBI" id="CHEBI:18420"/>
    </ligand>
</feature>
<evidence type="ECO:0000256" key="8">
    <source>
        <dbReference type="ARBA" id="ARBA00022884"/>
    </source>
</evidence>
<gene>
    <name evidence="9 12" type="primary">rnc</name>
    <name evidence="12" type="ORF">GSH16_00760</name>
</gene>
<keyword evidence="4 9" id="KW-0507">mRNA processing</keyword>
<evidence type="ECO:0000256" key="5">
    <source>
        <dbReference type="ARBA" id="ARBA00022722"/>
    </source>
</evidence>
<dbReference type="InterPro" id="IPR036389">
    <property type="entry name" value="RNase_III_sf"/>
</dbReference>
<keyword evidence="9" id="KW-0460">Magnesium</keyword>
<dbReference type="GO" id="GO:0006397">
    <property type="term" value="P:mRNA processing"/>
    <property type="evidence" value="ECO:0007669"/>
    <property type="project" value="UniProtKB-UniRule"/>
</dbReference>
<dbReference type="PROSITE" id="PS50137">
    <property type="entry name" value="DS_RBD"/>
    <property type="match status" value="1"/>
</dbReference>
<comment type="subcellular location">
    <subcellularLocation>
        <location evidence="9">Cytoplasm</location>
    </subcellularLocation>
</comment>
<keyword evidence="3 9" id="KW-0698">rRNA processing</keyword>
<dbReference type="PANTHER" id="PTHR11207:SF0">
    <property type="entry name" value="RIBONUCLEASE 3"/>
    <property type="match status" value="1"/>
</dbReference>
<accession>A0A6B0THR8</accession>
<dbReference type="CDD" id="cd10845">
    <property type="entry name" value="DSRM_RNAse_III_family"/>
    <property type="match status" value="1"/>
</dbReference>
<dbReference type="GO" id="GO:0046872">
    <property type="term" value="F:metal ion binding"/>
    <property type="evidence" value="ECO:0007669"/>
    <property type="project" value="UniProtKB-KW"/>
</dbReference>
<dbReference type="PANTHER" id="PTHR11207">
    <property type="entry name" value="RIBONUCLEASE III"/>
    <property type="match status" value="1"/>
</dbReference>
<dbReference type="SUPFAM" id="SSF54768">
    <property type="entry name" value="dsRNA-binding domain-like"/>
    <property type="match status" value="1"/>
</dbReference>
<feature type="domain" description="DRBM" evidence="10">
    <location>
        <begin position="147"/>
        <end position="216"/>
    </location>
</feature>
<evidence type="ECO:0000256" key="3">
    <source>
        <dbReference type="ARBA" id="ARBA00022552"/>
    </source>
</evidence>
<feature type="binding site" evidence="9">
    <location>
        <position position="35"/>
    </location>
    <ligand>
        <name>Mg(2+)</name>
        <dbReference type="ChEBI" id="CHEBI:18420"/>
    </ligand>
</feature>
<dbReference type="InterPro" id="IPR011907">
    <property type="entry name" value="RNase_III"/>
</dbReference>
<dbReference type="PROSITE" id="PS00517">
    <property type="entry name" value="RNASE_3_1"/>
    <property type="match status" value="1"/>
</dbReference>
<reference evidence="12 13" key="1">
    <citation type="submission" date="2019-12" db="EMBL/GenBank/DDBJ databases">
        <title>Strain KN286 was isolated from seawater, which was collected from Caroline Seamount in the tropical western Pacific.</title>
        <authorList>
            <person name="Wang Q."/>
        </authorList>
    </citation>
    <scope>NUCLEOTIDE SEQUENCE [LARGE SCALE GENOMIC DNA]</scope>
    <source>
        <strain evidence="12 13">KN286</strain>
    </source>
</reference>
<dbReference type="NCBIfam" id="TIGR02191">
    <property type="entry name" value="RNaseIII"/>
    <property type="match status" value="1"/>
</dbReference>
<dbReference type="GO" id="GO:0005737">
    <property type="term" value="C:cytoplasm"/>
    <property type="evidence" value="ECO:0007669"/>
    <property type="project" value="UniProtKB-SubCell"/>
</dbReference>
<evidence type="ECO:0000313" key="12">
    <source>
        <dbReference type="EMBL" id="MXU63957.1"/>
    </source>
</evidence>
<evidence type="ECO:0000256" key="1">
    <source>
        <dbReference type="ARBA" id="ARBA00000109"/>
    </source>
</evidence>
<feature type="domain" description="RNase III" evidence="11">
    <location>
        <begin position="1"/>
        <end position="122"/>
    </location>
</feature>
<dbReference type="GO" id="GO:0003725">
    <property type="term" value="F:double-stranded RNA binding"/>
    <property type="evidence" value="ECO:0007669"/>
    <property type="project" value="TreeGrafter"/>
</dbReference>
<dbReference type="Pfam" id="PF00035">
    <property type="entry name" value="dsrm"/>
    <property type="match status" value="1"/>
</dbReference>
<comment type="similarity">
    <text evidence="2">Belongs to the ribonuclease III family.</text>
</comment>
<evidence type="ECO:0000313" key="13">
    <source>
        <dbReference type="Proteomes" id="UP000436016"/>
    </source>
</evidence>
<protein>
    <recommendedName>
        <fullName evidence="9">Ribonuclease 3</fullName>
        <ecNumber evidence="9">3.1.26.3</ecNumber>
    </recommendedName>
    <alternativeName>
        <fullName evidence="9">Ribonuclease III</fullName>
        <shortName evidence="9">RNase III</shortName>
    </alternativeName>
</protein>
<evidence type="ECO:0000256" key="7">
    <source>
        <dbReference type="ARBA" id="ARBA00022801"/>
    </source>
</evidence>
<dbReference type="GO" id="GO:0006364">
    <property type="term" value="P:rRNA processing"/>
    <property type="evidence" value="ECO:0007669"/>
    <property type="project" value="UniProtKB-UniRule"/>
</dbReference>
<evidence type="ECO:0000256" key="9">
    <source>
        <dbReference type="HAMAP-Rule" id="MF_00104"/>
    </source>
</evidence>
<keyword evidence="9" id="KW-0963">Cytoplasm</keyword>
<feature type="active site" evidence="9">
    <location>
        <position position="39"/>
    </location>
</feature>
<dbReference type="CDD" id="cd00593">
    <property type="entry name" value="RIBOc"/>
    <property type="match status" value="1"/>
</dbReference>
<dbReference type="AlphaFoldDB" id="A0A6B0THR8"/>
<organism evidence="12 13">
    <name type="scientific">Oceanomicrobium pacificus</name>
    <dbReference type="NCBI Taxonomy" id="2692916"/>
    <lineage>
        <taxon>Bacteria</taxon>
        <taxon>Pseudomonadati</taxon>
        <taxon>Pseudomonadota</taxon>
        <taxon>Alphaproteobacteria</taxon>
        <taxon>Rhodobacterales</taxon>
        <taxon>Paracoccaceae</taxon>
        <taxon>Oceanomicrobium</taxon>
    </lineage>
</organism>
<dbReference type="GO" id="GO:0019843">
    <property type="term" value="F:rRNA binding"/>
    <property type="evidence" value="ECO:0007669"/>
    <property type="project" value="UniProtKB-KW"/>
</dbReference>
<comment type="cofactor">
    <cofactor evidence="9">
        <name>Mg(2+)</name>
        <dbReference type="ChEBI" id="CHEBI:18420"/>
    </cofactor>
</comment>
<dbReference type="EC" id="3.1.26.3" evidence="9"/>
<dbReference type="InterPro" id="IPR000999">
    <property type="entry name" value="RNase_III_dom"/>
</dbReference>
<dbReference type="RefSeq" id="WP_160850949.1">
    <property type="nucleotide sequence ID" value="NZ_WUWG01000001.1"/>
</dbReference>
<dbReference type="GO" id="GO:0004525">
    <property type="term" value="F:ribonuclease III activity"/>
    <property type="evidence" value="ECO:0007669"/>
    <property type="project" value="UniProtKB-UniRule"/>
</dbReference>
<keyword evidence="9" id="KW-0819">tRNA processing</keyword>
<dbReference type="Gene3D" id="1.10.1520.10">
    <property type="entry name" value="Ribonuclease III domain"/>
    <property type="match status" value="1"/>
</dbReference>
<dbReference type="Pfam" id="PF14622">
    <property type="entry name" value="Ribonucleas_3_3"/>
    <property type="match status" value="1"/>
</dbReference>
<dbReference type="SUPFAM" id="SSF69065">
    <property type="entry name" value="RNase III domain-like"/>
    <property type="match status" value="1"/>
</dbReference>
<keyword evidence="6 9" id="KW-0255">Endonuclease</keyword>
<keyword evidence="8 9" id="KW-0694">RNA-binding</keyword>
<dbReference type="PROSITE" id="PS50142">
    <property type="entry name" value="RNASE_3_2"/>
    <property type="match status" value="1"/>
</dbReference>
<name>A0A6B0THR8_9RHOB</name>
<evidence type="ECO:0000256" key="2">
    <source>
        <dbReference type="ARBA" id="ARBA00010183"/>
    </source>
</evidence>
<feature type="binding site" evidence="9">
    <location>
        <position position="108"/>
    </location>
    <ligand>
        <name>Mg(2+)</name>
        <dbReference type="ChEBI" id="CHEBI:18420"/>
    </ligand>
</feature>
<evidence type="ECO:0000259" key="10">
    <source>
        <dbReference type="PROSITE" id="PS50137"/>
    </source>
</evidence>
<dbReference type="SMART" id="SM00535">
    <property type="entry name" value="RIBOc"/>
    <property type="match status" value="1"/>
</dbReference>
<evidence type="ECO:0000256" key="6">
    <source>
        <dbReference type="ARBA" id="ARBA00022759"/>
    </source>
</evidence>
<comment type="function">
    <text evidence="9">Digests double-stranded RNA. Involved in the processing of primary rRNA transcript to yield the immediate precursors to the large and small rRNAs (23S and 16S). Processes some mRNAs, and tRNAs when they are encoded in the rRNA operon. Processes pre-crRNA and tracrRNA of type II CRISPR loci if present in the organism.</text>
</comment>
<dbReference type="Gene3D" id="3.30.160.20">
    <property type="match status" value="1"/>
</dbReference>
<keyword evidence="13" id="KW-1185">Reference proteome</keyword>
<evidence type="ECO:0000256" key="4">
    <source>
        <dbReference type="ARBA" id="ARBA00022664"/>
    </source>
</evidence>
<dbReference type="SMART" id="SM00358">
    <property type="entry name" value="DSRM"/>
    <property type="match status" value="1"/>
</dbReference>
<keyword evidence="9" id="KW-0699">rRNA-binding</keyword>
<evidence type="ECO:0000259" key="11">
    <source>
        <dbReference type="PROSITE" id="PS50142"/>
    </source>
</evidence>
<dbReference type="GO" id="GO:0008033">
    <property type="term" value="P:tRNA processing"/>
    <property type="evidence" value="ECO:0007669"/>
    <property type="project" value="UniProtKB-KW"/>
</dbReference>
<dbReference type="FunFam" id="1.10.1520.10:FF:000001">
    <property type="entry name" value="Ribonuclease 3"/>
    <property type="match status" value="1"/>
</dbReference>
<dbReference type="Proteomes" id="UP000436016">
    <property type="component" value="Unassembled WGS sequence"/>
</dbReference>
<keyword evidence="5 9" id="KW-0540">Nuclease</keyword>
<dbReference type="HAMAP" id="MF_00104">
    <property type="entry name" value="RNase_III"/>
    <property type="match status" value="1"/>
</dbReference>
<keyword evidence="9" id="KW-0479">Metal-binding</keyword>
<comment type="catalytic activity">
    <reaction evidence="1 9">
        <text>Endonucleolytic cleavage to 5'-phosphomonoester.</text>
        <dbReference type="EC" id="3.1.26.3"/>
    </reaction>
</comment>
<dbReference type="EMBL" id="WUWG01000001">
    <property type="protein sequence ID" value="MXU63957.1"/>
    <property type="molecule type" value="Genomic_DNA"/>
</dbReference>
<keyword evidence="7 9" id="KW-0378">Hydrolase</keyword>
<sequence length="219" mass="23715">MARLGHEFTSPDLLREALTHASLSAPTRASNQRLEFLGDRVLGLIVAEALLKADPEASEGELAPRLNALVRKETCAAVAEAIALGDFLMMGRSEMLSGGRRKTAILGDAMEAVIAAIYLDAGMERTRKLVLKLWEPHLKGVEGRARDPKTALQEWAQSRSMPPPEYVVVDRSGPDHKPNFTIEVRLRDGSSARATAASKRAAQQSAAKSLLAVKETEHG</sequence>
<dbReference type="GO" id="GO:0010468">
    <property type="term" value="P:regulation of gene expression"/>
    <property type="evidence" value="ECO:0007669"/>
    <property type="project" value="TreeGrafter"/>
</dbReference>
<dbReference type="InterPro" id="IPR014720">
    <property type="entry name" value="dsRBD_dom"/>
</dbReference>
<comment type="caution">
    <text evidence="12">The sequence shown here is derived from an EMBL/GenBank/DDBJ whole genome shotgun (WGS) entry which is preliminary data.</text>
</comment>
<feature type="active site" evidence="9">
    <location>
        <position position="111"/>
    </location>
</feature>
<proteinExistence type="inferred from homology"/>